<dbReference type="Proteomes" id="UP000240987">
    <property type="component" value="Unassembled WGS sequence"/>
</dbReference>
<proteinExistence type="predicted"/>
<dbReference type="AlphaFoldDB" id="A0A2T3J7P1"/>
<accession>A0A2T3J7P1</accession>
<gene>
    <name evidence="1" type="ORF">C9J12_25570</name>
</gene>
<keyword evidence="2" id="KW-1185">Reference proteome</keyword>
<sequence length="80" mass="9330">MEFKSDVYKTFDEMTNDASLARRDPNYTYVPSSEKMIKVVRQPSQTTLITIEKIKAQRRLEEHFDRGGSQVSLTLPNEFD</sequence>
<comment type="caution">
    <text evidence="1">The sequence shown here is derived from an EMBL/GenBank/DDBJ whole genome shotgun (WGS) entry which is preliminary data.</text>
</comment>
<dbReference type="RefSeq" id="WP_107245291.1">
    <property type="nucleotide sequence ID" value="NZ_PYMJ01000042.1"/>
</dbReference>
<dbReference type="EMBL" id="PYMJ01000042">
    <property type="protein sequence ID" value="PSU44770.1"/>
    <property type="molecule type" value="Genomic_DNA"/>
</dbReference>
<reference evidence="1 2" key="1">
    <citation type="submission" date="2018-01" db="EMBL/GenBank/DDBJ databases">
        <title>Whole genome sequencing of Histamine producing bacteria.</title>
        <authorList>
            <person name="Butler K."/>
        </authorList>
    </citation>
    <scope>NUCLEOTIDE SEQUENCE [LARGE SCALE GENOMIC DNA]</scope>
    <source>
        <strain evidence="1 2">JCM 12947</strain>
    </source>
</reference>
<organism evidence="1 2">
    <name type="scientific">Photobacterium frigidiphilum</name>
    <dbReference type="NCBI Taxonomy" id="264736"/>
    <lineage>
        <taxon>Bacteria</taxon>
        <taxon>Pseudomonadati</taxon>
        <taxon>Pseudomonadota</taxon>
        <taxon>Gammaproteobacteria</taxon>
        <taxon>Vibrionales</taxon>
        <taxon>Vibrionaceae</taxon>
        <taxon>Photobacterium</taxon>
    </lineage>
</organism>
<evidence type="ECO:0000313" key="1">
    <source>
        <dbReference type="EMBL" id="PSU44770.1"/>
    </source>
</evidence>
<name>A0A2T3J7P1_9GAMM</name>
<protein>
    <submittedName>
        <fullName evidence="1">Uncharacterized protein</fullName>
    </submittedName>
</protein>
<evidence type="ECO:0000313" key="2">
    <source>
        <dbReference type="Proteomes" id="UP000240987"/>
    </source>
</evidence>